<sequence>MEQRLALSYAPAAVRRTVLAVMALDARMSNVVVGAREPIMGQIRLAWWRERLREVRSDQRGEPLLDFVSDCAVDPLVLTGLIDGWERLLGDPDAAALEALAAARSLALASVAETDAGNGAALRTGREWALADLGRLPDTWGRLALALSDSQTWAPARLPRRLRHMAVLHALARTGRASRRGRNAGSVLVAVRVGLLGI</sequence>
<gene>
    <name evidence="1" type="ORF">ACFFF7_07210</name>
</gene>
<name>A0ABV6PIG6_9SPHN</name>
<organism evidence="1 2">
    <name type="scientific">Novosphingobium aquiterrae</name>
    <dbReference type="NCBI Taxonomy" id="624388"/>
    <lineage>
        <taxon>Bacteria</taxon>
        <taxon>Pseudomonadati</taxon>
        <taxon>Pseudomonadota</taxon>
        <taxon>Alphaproteobacteria</taxon>
        <taxon>Sphingomonadales</taxon>
        <taxon>Sphingomonadaceae</taxon>
        <taxon>Novosphingobium</taxon>
    </lineage>
</organism>
<evidence type="ECO:0000313" key="1">
    <source>
        <dbReference type="EMBL" id="MFC0589197.1"/>
    </source>
</evidence>
<evidence type="ECO:0008006" key="3">
    <source>
        <dbReference type="Google" id="ProtNLM"/>
    </source>
</evidence>
<evidence type="ECO:0000313" key="2">
    <source>
        <dbReference type="Proteomes" id="UP001589943"/>
    </source>
</evidence>
<reference evidence="1 2" key="1">
    <citation type="submission" date="2024-09" db="EMBL/GenBank/DDBJ databases">
        <authorList>
            <person name="Sun Q."/>
            <person name="Mori K."/>
        </authorList>
    </citation>
    <scope>NUCLEOTIDE SEQUENCE [LARGE SCALE GENOMIC DNA]</scope>
    <source>
        <strain evidence="1 2">NCAIM B.02537</strain>
    </source>
</reference>
<dbReference type="RefSeq" id="WP_379480694.1">
    <property type="nucleotide sequence ID" value="NZ_JBHLTL010000004.1"/>
</dbReference>
<comment type="caution">
    <text evidence="1">The sequence shown here is derived from an EMBL/GenBank/DDBJ whole genome shotgun (WGS) entry which is preliminary data.</text>
</comment>
<proteinExistence type="predicted"/>
<keyword evidence="2" id="KW-1185">Reference proteome</keyword>
<dbReference type="EMBL" id="JBHLTL010000004">
    <property type="protein sequence ID" value="MFC0589197.1"/>
    <property type="molecule type" value="Genomic_DNA"/>
</dbReference>
<protein>
    <recommendedName>
        <fullName evidence="3">Phytoene synthase</fullName>
    </recommendedName>
</protein>
<accession>A0ABV6PIG6</accession>
<dbReference type="Proteomes" id="UP001589943">
    <property type="component" value="Unassembled WGS sequence"/>
</dbReference>